<protein>
    <submittedName>
        <fullName evidence="2">Uncharacterized protein</fullName>
    </submittedName>
</protein>
<feature type="compositionally biased region" description="Polar residues" evidence="1">
    <location>
        <begin position="235"/>
        <end position="245"/>
    </location>
</feature>
<gene>
    <name evidence="2" type="ORF">ONZ51_g5123</name>
</gene>
<feature type="compositionally biased region" description="Low complexity" evidence="1">
    <location>
        <begin position="174"/>
        <end position="191"/>
    </location>
</feature>
<accession>A0AAD7TWV7</accession>
<reference evidence="2" key="1">
    <citation type="submission" date="2022-11" db="EMBL/GenBank/DDBJ databases">
        <title>Genome Sequence of Cubamyces cubensis.</title>
        <authorList>
            <person name="Buettner E."/>
        </authorList>
    </citation>
    <scope>NUCLEOTIDE SEQUENCE</scope>
    <source>
        <strain evidence="2">MPL-01</strain>
    </source>
</reference>
<dbReference type="AlphaFoldDB" id="A0AAD7TWV7"/>
<evidence type="ECO:0000313" key="2">
    <source>
        <dbReference type="EMBL" id="KAJ8482817.1"/>
    </source>
</evidence>
<evidence type="ECO:0000256" key="1">
    <source>
        <dbReference type="SAM" id="MobiDB-lite"/>
    </source>
</evidence>
<feature type="region of interest" description="Disordered" evidence="1">
    <location>
        <begin position="285"/>
        <end position="305"/>
    </location>
</feature>
<dbReference type="Proteomes" id="UP001215151">
    <property type="component" value="Unassembled WGS sequence"/>
</dbReference>
<feature type="region of interest" description="Disordered" evidence="1">
    <location>
        <begin position="218"/>
        <end position="245"/>
    </location>
</feature>
<dbReference type="EMBL" id="JAPEVG010000106">
    <property type="protein sequence ID" value="KAJ8482817.1"/>
    <property type="molecule type" value="Genomic_DNA"/>
</dbReference>
<evidence type="ECO:0000313" key="3">
    <source>
        <dbReference type="Proteomes" id="UP001215151"/>
    </source>
</evidence>
<keyword evidence="3" id="KW-1185">Reference proteome</keyword>
<name>A0AAD7TWV7_9APHY</name>
<sequence length="305" mass="33589">MLHETQESFITGLREGLLTDDTELYHFHNRIRTIKCQVDGVRAEAYEATSWLQDVRNWYNGLSGKITHLCRNIDGIRAKLAKTQSSKRKLLEAQGYPAKLVISPYAQELLREYTQGPLSPPSSLFIPLACSGNDPTRSPLALSAINLPGIEPLMPASVARHEPEPTNNVRADNTGSPTQSSRTSTSSLFSSDSKHHLISEADLRDLLYLALSPLRSRQSTECGEVPSEKAPEASPQATPKPASNNGLYAQRQTKLAIRRAKRTGVKTDWLYRPIVRRSLAAIGMASAHPQPDPESLVPPGFRCGD</sequence>
<proteinExistence type="predicted"/>
<comment type="caution">
    <text evidence="2">The sequence shown here is derived from an EMBL/GenBank/DDBJ whole genome shotgun (WGS) entry which is preliminary data.</text>
</comment>
<organism evidence="2 3">
    <name type="scientific">Trametes cubensis</name>
    <dbReference type="NCBI Taxonomy" id="1111947"/>
    <lineage>
        <taxon>Eukaryota</taxon>
        <taxon>Fungi</taxon>
        <taxon>Dikarya</taxon>
        <taxon>Basidiomycota</taxon>
        <taxon>Agaricomycotina</taxon>
        <taxon>Agaricomycetes</taxon>
        <taxon>Polyporales</taxon>
        <taxon>Polyporaceae</taxon>
        <taxon>Trametes</taxon>
    </lineage>
</organism>
<feature type="region of interest" description="Disordered" evidence="1">
    <location>
        <begin position="160"/>
        <end position="192"/>
    </location>
</feature>